<reference evidence="2" key="1">
    <citation type="submission" date="2022-07" db="EMBL/GenBank/DDBJ databases">
        <authorList>
            <person name="Macas J."/>
            <person name="Novak P."/>
            <person name="Neumann P."/>
        </authorList>
    </citation>
    <scope>NUCLEOTIDE SEQUENCE</scope>
</reference>
<organism evidence="2 3">
    <name type="scientific">Cuscuta epithymum</name>
    <dbReference type="NCBI Taxonomy" id="186058"/>
    <lineage>
        <taxon>Eukaryota</taxon>
        <taxon>Viridiplantae</taxon>
        <taxon>Streptophyta</taxon>
        <taxon>Embryophyta</taxon>
        <taxon>Tracheophyta</taxon>
        <taxon>Spermatophyta</taxon>
        <taxon>Magnoliopsida</taxon>
        <taxon>eudicotyledons</taxon>
        <taxon>Gunneridae</taxon>
        <taxon>Pentapetalae</taxon>
        <taxon>asterids</taxon>
        <taxon>lamiids</taxon>
        <taxon>Solanales</taxon>
        <taxon>Convolvulaceae</taxon>
        <taxon>Cuscuteae</taxon>
        <taxon>Cuscuta</taxon>
        <taxon>Cuscuta subgen. Cuscuta</taxon>
    </lineage>
</organism>
<dbReference type="PROSITE" id="PS50181">
    <property type="entry name" value="FBOX"/>
    <property type="match status" value="1"/>
</dbReference>
<feature type="domain" description="F-box" evidence="1">
    <location>
        <begin position="1"/>
        <end position="46"/>
    </location>
</feature>
<dbReference type="InterPro" id="IPR001810">
    <property type="entry name" value="F-box_dom"/>
</dbReference>
<dbReference type="Pfam" id="PF00646">
    <property type="entry name" value="F-box"/>
    <property type="match status" value="1"/>
</dbReference>
<dbReference type="InterPro" id="IPR006527">
    <property type="entry name" value="F-box-assoc_dom_typ1"/>
</dbReference>
<dbReference type="Gene3D" id="1.20.1280.50">
    <property type="match status" value="1"/>
</dbReference>
<evidence type="ECO:0000259" key="1">
    <source>
        <dbReference type="PROSITE" id="PS50181"/>
    </source>
</evidence>
<accession>A0AAV0G6W0</accession>
<name>A0AAV0G6W0_9ASTE</name>
<dbReference type="SMART" id="SM00256">
    <property type="entry name" value="FBOX"/>
    <property type="match status" value="1"/>
</dbReference>
<dbReference type="SUPFAM" id="SSF81383">
    <property type="entry name" value="F-box domain"/>
    <property type="match status" value="1"/>
</dbReference>
<evidence type="ECO:0000313" key="2">
    <source>
        <dbReference type="EMBL" id="CAH9143302.1"/>
    </source>
</evidence>
<keyword evidence="3" id="KW-1185">Reference proteome</keyword>
<dbReference type="EMBL" id="CAMAPF010001049">
    <property type="protein sequence ID" value="CAH9143302.1"/>
    <property type="molecule type" value="Genomic_DNA"/>
</dbReference>
<dbReference type="PANTHER" id="PTHR31672:SF13">
    <property type="entry name" value="F-BOX PROTEIN CPR30-LIKE"/>
    <property type="match status" value="1"/>
</dbReference>
<dbReference type="InterPro" id="IPR050796">
    <property type="entry name" value="SCF_F-box_component"/>
</dbReference>
<dbReference type="NCBIfam" id="TIGR01640">
    <property type="entry name" value="F_box_assoc_1"/>
    <property type="match status" value="1"/>
</dbReference>
<dbReference type="InterPro" id="IPR011043">
    <property type="entry name" value="Gal_Oxase/kelch_b-propeller"/>
</dbReference>
<dbReference type="PANTHER" id="PTHR31672">
    <property type="entry name" value="BNACNNG10540D PROTEIN"/>
    <property type="match status" value="1"/>
</dbReference>
<proteinExistence type="predicted"/>
<dbReference type="Proteomes" id="UP001152523">
    <property type="component" value="Unassembled WGS sequence"/>
</dbReference>
<evidence type="ECO:0000313" key="3">
    <source>
        <dbReference type="Proteomes" id="UP001152523"/>
    </source>
</evidence>
<gene>
    <name evidence="2" type="ORF">CEPIT_LOCUS40563</name>
</gene>
<protein>
    <recommendedName>
        <fullName evidence="1">F-box domain-containing protein</fullName>
    </recommendedName>
</protein>
<dbReference type="SUPFAM" id="SSF50965">
    <property type="entry name" value="Galactose oxidase, central domain"/>
    <property type="match status" value="1"/>
</dbReference>
<sequence>MMPYLTEDLITEILSRLPTKPLIRFKCVSKRWNSLISDPKFAILQLKGAARDGTRLFRATRPPQSLDCEGSSSYKNNNKGVLRKLSYPAAIMKGSPSHLRTCRIRGSCNGLIDIVFFSSGREFLWNPTTGDYIELPEAPRHRNYGPILSGVGYNVSSDDYGVLNGTTKWAIVLFLYTVKTGKWREIQDVAPDLVPYLAGKSISWNGDMFWLGQKPNSVHCLGSFDLKEVKFKEIQLPYPLQGHKRFGEPSLGISSGNSLCVFCEAMERRCFEAWAMKVDKDGASSWNILFSFPHDKFQRYSQALFLTKEGEVVMRFGGIYLYNPEERKSEHFQAYGYIESFADTLSEQVLYIESLVSPNTP</sequence>
<dbReference type="InterPro" id="IPR017451">
    <property type="entry name" value="F-box-assoc_interact_dom"/>
</dbReference>
<comment type="caution">
    <text evidence="2">The sequence shown here is derived from an EMBL/GenBank/DDBJ whole genome shotgun (WGS) entry which is preliminary data.</text>
</comment>
<dbReference type="CDD" id="cd22157">
    <property type="entry name" value="F-box_AtFBW1-like"/>
    <property type="match status" value="1"/>
</dbReference>
<dbReference type="Pfam" id="PF07734">
    <property type="entry name" value="FBA_1"/>
    <property type="match status" value="1"/>
</dbReference>
<dbReference type="InterPro" id="IPR036047">
    <property type="entry name" value="F-box-like_dom_sf"/>
</dbReference>
<dbReference type="AlphaFoldDB" id="A0AAV0G6W0"/>